<dbReference type="Proteomes" id="UP000184932">
    <property type="component" value="Unassembled WGS sequence"/>
</dbReference>
<dbReference type="RefSeq" id="WP_074254768.1">
    <property type="nucleotide sequence ID" value="NZ_FSRL01000001.1"/>
</dbReference>
<keyword evidence="3" id="KW-1185">Reference proteome</keyword>
<dbReference type="InterPro" id="IPR027367">
    <property type="entry name" value="Gly-zipper_YMGG"/>
</dbReference>
<dbReference type="EMBL" id="FSRL01000001">
    <property type="protein sequence ID" value="SIN80761.1"/>
    <property type="molecule type" value="Genomic_DNA"/>
</dbReference>
<organism evidence="2 3">
    <name type="scientific">Vannielia litorea</name>
    <dbReference type="NCBI Taxonomy" id="1217970"/>
    <lineage>
        <taxon>Bacteria</taxon>
        <taxon>Pseudomonadati</taxon>
        <taxon>Pseudomonadota</taxon>
        <taxon>Alphaproteobacteria</taxon>
        <taxon>Rhodobacterales</taxon>
        <taxon>Paracoccaceae</taxon>
        <taxon>Vannielia</taxon>
    </lineage>
</organism>
<sequence>MQKLIWAAALPFVFALSGCLENDVQRAAVGAGIGAVAASATDNDPLVGAAVGAGVGALSDDIADAF</sequence>
<evidence type="ECO:0000313" key="3">
    <source>
        <dbReference type="Proteomes" id="UP000184932"/>
    </source>
</evidence>
<protein>
    <recommendedName>
        <fullName evidence="1">YMGG-like Gly-zipper domain-containing protein</fullName>
    </recommendedName>
</protein>
<dbReference type="Pfam" id="PF13441">
    <property type="entry name" value="Gly-zipper_YMGG"/>
    <property type="match status" value="1"/>
</dbReference>
<name>A0A1N6ECR6_9RHOB</name>
<reference evidence="3" key="1">
    <citation type="submission" date="2016-11" db="EMBL/GenBank/DDBJ databases">
        <authorList>
            <person name="Varghese N."/>
            <person name="Submissions S."/>
        </authorList>
    </citation>
    <scope>NUCLEOTIDE SEQUENCE [LARGE SCALE GENOMIC DNA]</scope>
    <source>
        <strain evidence="3">DSM 29440</strain>
    </source>
</reference>
<dbReference type="PROSITE" id="PS51257">
    <property type="entry name" value="PROKAR_LIPOPROTEIN"/>
    <property type="match status" value="1"/>
</dbReference>
<evidence type="ECO:0000259" key="1">
    <source>
        <dbReference type="Pfam" id="PF13441"/>
    </source>
</evidence>
<dbReference type="STRING" id="1217970.SAMN05444002_0597"/>
<accession>A0A1N6ECR6</accession>
<proteinExistence type="predicted"/>
<dbReference type="AlphaFoldDB" id="A0A1N6ECR6"/>
<gene>
    <name evidence="2" type="ORF">SAMN05444002_0597</name>
</gene>
<evidence type="ECO:0000313" key="2">
    <source>
        <dbReference type="EMBL" id="SIN80761.1"/>
    </source>
</evidence>
<feature type="domain" description="YMGG-like Gly-zipper" evidence="1">
    <location>
        <begin position="22"/>
        <end position="58"/>
    </location>
</feature>